<evidence type="ECO:0000313" key="2">
    <source>
        <dbReference type="EMBL" id="MUG31783.1"/>
    </source>
</evidence>
<comment type="caution">
    <text evidence="2">The sequence shown here is derived from an EMBL/GenBank/DDBJ whole genome shotgun (WGS) entry which is preliminary data.</text>
</comment>
<evidence type="ECO:0000256" key="1">
    <source>
        <dbReference type="SAM" id="Phobius"/>
    </source>
</evidence>
<proteinExistence type="predicted"/>
<protein>
    <submittedName>
        <fullName evidence="2">DUF2798 domain-containing protein</fullName>
    </submittedName>
</protein>
<dbReference type="RefSeq" id="WP_155586792.1">
    <property type="nucleotide sequence ID" value="NZ_WFKQ01000001.1"/>
</dbReference>
<keyword evidence="3" id="KW-1185">Reference proteome</keyword>
<reference evidence="2 3" key="1">
    <citation type="journal article" date="2019" name="PLoS ONE">
        <title>Pup mortality in New Zealand sea lions (Phocarctos hookeri) at Enderby Island, Auckland Islands, 2013-18.</title>
        <authorList>
            <person name="Michael S.A."/>
            <person name="Hayman D.T.S."/>
            <person name="Gray R."/>
            <person name="Zhang J."/>
            <person name="Rogers L."/>
            <person name="Roe W.D."/>
        </authorList>
    </citation>
    <scope>NUCLEOTIDE SEQUENCE [LARGE SCALE GENOMIC DNA]</scope>
    <source>
        <strain evidence="2 3">SM868</strain>
    </source>
</reference>
<dbReference type="Pfam" id="PF11391">
    <property type="entry name" value="DUF2798"/>
    <property type="match status" value="1"/>
</dbReference>
<accession>A0A844LZ14</accession>
<dbReference type="InterPro" id="IPR021529">
    <property type="entry name" value="DUF2798"/>
</dbReference>
<name>A0A844LZ14_9GAMM</name>
<organism evidence="2 3">
    <name type="scientific">Psychrobacter sanguinis</name>
    <dbReference type="NCBI Taxonomy" id="861445"/>
    <lineage>
        <taxon>Bacteria</taxon>
        <taxon>Pseudomonadati</taxon>
        <taxon>Pseudomonadota</taxon>
        <taxon>Gammaproteobacteria</taxon>
        <taxon>Moraxellales</taxon>
        <taxon>Moraxellaceae</taxon>
        <taxon>Psychrobacter</taxon>
    </lineage>
</organism>
<feature type="transmembrane region" description="Helical" evidence="1">
    <location>
        <begin position="55"/>
        <end position="77"/>
    </location>
</feature>
<dbReference type="OrthoDB" id="6660150at2"/>
<feature type="transmembrane region" description="Helical" evidence="1">
    <location>
        <begin position="20"/>
        <end position="43"/>
    </location>
</feature>
<gene>
    <name evidence="2" type="ORF">GB996_03140</name>
</gene>
<dbReference type="AlphaFoldDB" id="A0A844LZ14"/>
<dbReference type="EMBL" id="WFKQ01000001">
    <property type="protein sequence ID" value="MUG31783.1"/>
    <property type="molecule type" value="Genomic_DNA"/>
</dbReference>
<evidence type="ECO:0000313" key="3">
    <source>
        <dbReference type="Proteomes" id="UP000442109"/>
    </source>
</evidence>
<sequence length="91" mass="10636">MNERVSDNPHQGLRIHTKYYRLIFTGLMALLMSLIISSALILLKQGYSQHFFSELMHSWGTSFIFAWPSAYVCAYVIQTKILTRIHFHDDD</sequence>
<keyword evidence="1" id="KW-0472">Membrane</keyword>
<dbReference type="Proteomes" id="UP000442109">
    <property type="component" value="Unassembled WGS sequence"/>
</dbReference>
<keyword evidence="1" id="KW-0812">Transmembrane</keyword>
<keyword evidence="1" id="KW-1133">Transmembrane helix</keyword>